<dbReference type="Proteomes" id="UP000077852">
    <property type="component" value="Unassembled WGS sequence"/>
</dbReference>
<feature type="chain" id="PRO_5041704134" evidence="1">
    <location>
        <begin position="25"/>
        <end position="233"/>
    </location>
</feature>
<accession>A0AA91DRV6</accession>
<proteinExistence type="predicted"/>
<sequence length="233" mass="24867">MKFKNTLPFALALALLLGAGPASAQVSTPPAGDYIYEGGSGALRVKADGRFDITTIGANAHTCALDGTIVRGKAKLADSGCVVSFAVNADKVAVSTNGAEQCRDNCGMRATFEGTYTRPTPACTDKAVASSRKSFKRQYDAKDYSTALATLSPVLSECEKTLDWITKDWIRNDIALTQLKLNDRAACLKTLQPLAEDAARTDDGIKENYPPADAEIFLPVVRAARTNLKLCRG</sequence>
<dbReference type="EMBL" id="LVHG01000025">
    <property type="protein sequence ID" value="OAK66352.1"/>
    <property type="molecule type" value="Genomic_DNA"/>
</dbReference>
<evidence type="ECO:0000313" key="2">
    <source>
        <dbReference type="EMBL" id="OAK66352.1"/>
    </source>
</evidence>
<evidence type="ECO:0000313" key="3">
    <source>
        <dbReference type="Proteomes" id="UP000077852"/>
    </source>
</evidence>
<gene>
    <name evidence="2" type="ORF">A3K87_07815</name>
</gene>
<protein>
    <submittedName>
        <fullName evidence="2">Uncharacterized protein</fullName>
    </submittedName>
</protein>
<organism evidence="2 3">
    <name type="scientific">Variovorax paradoxus</name>
    <dbReference type="NCBI Taxonomy" id="34073"/>
    <lineage>
        <taxon>Bacteria</taxon>
        <taxon>Pseudomonadati</taxon>
        <taxon>Pseudomonadota</taxon>
        <taxon>Betaproteobacteria</taxon>
        <taxon>Burkholderiales</taxon>
        <taxon>Comamonadaceae</taxon>
        <taxon>Variovorax</taxon>
    </lineage>
</organism>
<keyword evidence="1" id="KW-0732">Signal</keyword>
<name>A0AA91DRV6_VARPD</name>
<evidence type="ECO:0000256" key="1">
    <source>
        <dbReference type="SAM" id="SignalP"/>
    </source>
</evidence>
<dbReference type="RefSeq" id="WP_081266278.1">
    <property type="nucleotide sequence ID" value="NZ_LVHG01000025.1"/>
</dbReference>
<feature type="signal peptide" evidence="1">
    <location>
        <begin position="1"/>
        <end position="24"/>
    </location>
</feature>
<dbReference type="AlphaFoldDB" id="A0AA91DRV6"/>
<reference evidence="2 3" key="1">
    <citation type="submission" date="2016-03" db="EMBL/GenBank/DDBJ databases">
        <title>Genome sequence of Variovorax paradoxus KB5.</title>
        <authorList>
            <person name="Jeong H."/>
            <person name="Hong C.E."/>
            <person name="Jo S.H."/>
            <person name="Park J.M."/>
        </authorList>
    </citation>
    <scope>NUCLEOTIDE SEQUENCE [LARGE SCALE GENOMIC DNA]</scope>
    <source>
        <strain evidence="2 3">KB5</strain>
    </source>
</reference>
<comment type="caution">
    <text evidence="2">The sequence shown here is derived from an EMBL/GenBank/DDBJ whole genome shotgun (WGS) entry which is preliminary data.</text>
</comment>